<comment type="caution">
    <text evidence="2">The sequence shown here is derived from an EMBL/GenBank/DDBJ whole genome shotgun (WGS) entry which is preliminary data.</text>
</comment>
<dbReference type="EMBL" id="BLZA01000011">
    <property type="protein sequence ID" value="GHJ85362.1"/>
    <property type="molecule type" value="Genomic_DNA"/>
</dbReference>
<evidence type="ECO:0000313" key="3">
    <source>
        <dbReference type="Proteomes" id="UP000620104"/>
    </source>
</evidence>
<feature type="region of interest" description="Disordered" evidence="1">
    <location>
        <begin position="165"/>
        <end position="262"/>
    </location>
</feature>
<evidence type="ECO:0000313" key="2">
    <source>
        <dbReference type="EMBL" id="GHJ85362.1"/>
    </source>
</evidence>
<dbReference type="GO" id="GO:0000462">
    <property type="term" value="P:maturation of SSU-rRNA from tricistronic rRNA transcript (SSU-rRNA, 5.8S rRNA, LSU-rRNA)"/>
    <property type="evidence" value="ECO:0007669"/>
    <property type="project" value="TreeGrafter"/>
</dbReference>
<dbReference type="AlphaFoldDB" id="A0A8H3YEL3"/>
<protein>
    <submittedName>
        <fullName evidence="2">Uncharacterized protein</fullName>
    </submittedName>
</protein>
<proteinExistence type="predicted"/>
<feature type="compositionally biased region" description="Basic residues" evidence="1">
    <location>
        <begin position="411"/>
        <end position="428"/>
    </location>
</feature>
<accession>A0A8H3YEL3</accession>
<reference evidence="2" key="1">
    <citation type="submission" date="2020-07" db="EMBL/GenBank/DDBJ databases">
        <title>Draft Genome Sequence of a Deep-Sea Yeast, Naganishia (Cryptococcus) liquefaciens strain N6.</title>
        <authorList>
            <person name="Han Y.W."/>
            <person name="Kajitani R."/>
            <person name="Morimoto H."/>
            <person name="Parhat M."/>
            <person name="Tsubouchi H."/>
            <person name="Bakenova O."/>
            <person name="Ogata M."/>
            <person name="Argunhan B."/>
            <person name="Aoki R."/>
            <person name="Kajiwara S."/>
            <person name="Itoh T."/>
            <person name="Iwasaki H."/>
        </authorList>
    </citation>
    <scope>NUCLEOTIDE SEQUENCE</scope>
    <source>
        <strain evidence="2">N6</strain>
    </source>
</reference>
<keyword evidence="3" id="KW-1185">Reference proteome</keyword>
<feature type="region of interest" description="Disordered" evidence="1">
    <location>
        <begin position="315"/>
        <end position="428"/>
    </location>
</feature>
<dbReference type="GO" id="GO:0032040">
    <property type="term" value="C:small-subunit processome"/>
    <property type="evidence" value="ECO:0007669"/>
    <property type="project" value="TreeGrafter"/>
</dbReference>
<feature type="compositionally biased region" description="Basic and acidic residues" evidence="1">
    <location>
        <begin position="328"/>
        <end position="337"/>
    </location>
</feature>
<dbReference type="OrthoDB" id="203440at2759"/>
<gene>
    <name evidence="2" type="ORF">NliqN6_1764</name>
</gene>
<organism evidence="2 3">
    <name type="scientific">Naganishia liquefaciens</name>
    <dbReference type="NCBI Taxonomy" id="104408"/>
    <lineage>
        <taxon>Eukaryota</taxon>
        <taxon>Fungi</taxon>
        <taxon>Dikarya</taxon>
        <taxon>Basidiomycota</taxon>
        <taxon>Agaricomycotina</taxon>
        <taxon>Tremellomycetes</taxon>
        <taxon>Filobasidiales</taxon>
        <taxon>Filobasidiaceae</taxon>
        <taxon>Naganishia</taxon>
    </lineage>
</organism>
<dbReference type="PANTHER" id="PTHR13237">
    <property type="entry name" value="SOMETHING ABOUT SILENCING PROTEIN 10-RELATED"/>
    <property type="match status" value="1"/>
</dbReference>
<evidence type="ECO:0000256" key="1">
    <source>
        <dbReference type="SAM" id="MobiDB-lite"/>
    </source>
</evidence>
<name>A0A8H3YEL3_9TREE</name>
<dbReference type="Proteomes" id="UP000620104">
    <property type="component" value="Unassembled WGS sequence"/>
</dbReference>
<feature type="region of interest" description="Disordered" evidence="1">
    <location>
        <begin position="89"/>
        <end position="112"/>
    </location>
</feature>
<feature type="compositionally biased region" description="Basic and acidic residues" evidence="1">
    <location>
        <begin position="165"/>
        <end position="174"/>
    </location>
</feature>
<dbReference type="PANTHER" id="PTHR13237:SF9">
    <property type="entry name" value="NEUROGUIDIN"/>
    <property type="match status" value="1"/>
</dbReference>
<feature type="compositionally biased region" description="Polar residues" evidence="1">
    <location>
        <begin position="213"/>
        <end position="225"/>
    </location>
</feature>
<sequence length="428" mass="47099">MVDAHTNTDEVAVAMPTIAELRQLYDTIESSVSATSKAIQALLEKSKDGSRDDFDFANGLSLLLIRPHLLLASIHQLVIMLGLRLANSSSPESASTDDEDSPSIRPFSADRTERASFVERSDAFAEASLKTELTVIREVMEKTKGLESKVAYQVKKLVTLANEAGLRETQKPAEGEEENDAEDPLSFKPNPSALMSGSSKKARKEEDDERSAPRQSKNSRRSPTPSDEETGGNTRDGIYRAPKMAAVPYVESRSSRQTNRRAPALLNEFAQSLTSAPMLESTSGLAVRPVVTSGGDPIHTNSASAKRMAELQRMNEFEEENMTRLVQTKRELKRREEDEAALNMGYGVGGPSRSRSRRQGGFEAELEGVLGDRGGKSLWDGVGKGLGRRDGILERSRKRTNANDEMDVSSTKRKRGKFDHAVRSKNRK</sequence>